<evidence type="ECO:0008006" key="9">
    <source>
        <dbReference type="Google" id="ProtNLM"/>
    </source>
</evidence>
<reference evidence="7 8" key="1">
    <citation type="journal article" date="2019" name="Sci. Data">
        <title>Hybrid genome assembly and annotation of Danionella translucida.</title>
        <authorList>
            <person name="Kadobianskyi M."/>
            <person name="Schulze L."/>
            <person name="Schuelke M."/>
            <person name="Judkewitz B."/>
        </authorList>
    </citation>
    <scope>NUCLEOTIDE SEQUENCE [LARGE SCALE GENOMIC DNA]</scope>
    <source>
        <strain evidence="7 8">Bolton</strain>
    </source>
</reference>
<evidence type="ECO:0000313" key="7">
    <source>
        <dbReference type="EMBL" id="TRY90191.1"/>
    </source>
</evidence>
<dbReference type="PANTHER" id="PTHR11036:SF144">
    <property type="entry name" value="SEMAPHORIN-7A-LIKE"/>
    <property type="match status" value="1"/>
</dbReference>
<dbReference type="Gene3D" id="2.130.10.10">
    <property type="entry name" value="YVTN repeat-like/Quinoprotein amine dehydrogenase"/>
    <property type="match status" value="1"/>
</dbReference>
<dbReference type="InterPro" id="IPR007110">
    <property type="entry name" value="Ig-like_dom"/>
</dbReference>
<feature type="signal peptide" evidence="4">
    <location>
        <begin position="1"/>
        <end position="19"/>
    </location>
</feature>
<dbReference type="Proteomes" id="UP000316079">
    <property type="component" value="Unassembled WGS sequence"/>
</dbReference>
<dbReference type="GO" id="GO:0007411">
    <property type="term" value="P:axon guidance"/>
    <property type="evidence" value="ECO:0007669"/>
    <property type="project" value="TreeGrafter"/>
</dbReference>
<feature type="domain" description="Ig-like" evidence="5">
    <location>
        <begin position="526"/>
        <end position="610"/>
    </location>
</feature>
<feature type="chain" id="PRO_5021772611" description="Sema domain-containing protein" evidence="4">
    <location>
        <begin position="20"/>
        <end position="634"/>
    </location>
</feature>
<keyword evidence="2" id="KW-0325">Glycoprotein</keyword>
<comment type="caution">
    <text evidence="3">Lacks conserved residue(s) required for the propagation of feature annotation.</text>
</comment>
<name>A0A553QJR4_9TELE</name>
<evidence type="ECO:0000313" key="8">
    <source>
        <dbReference type="Proteomes" id="UP000316079"/>
    </source>
</evidence>
<dbReference type="SUPFAM" id="SSF103575">
    <property type="entry name" value="Plexin repeat"/>
    <property type="match status" value="1"/>
</dbReference>
<dbReference type="EMBL" id="SRMA01025875">
    <property type="protein sequence ID" value="TRY90191.1"/>
    <property type="molecule type" value="Genomic_DNA"/>
</dbReference>
<dbReference type="SUPFAM" id="SSF101912">
    <property type="entry name" value="Sema domain"/>
    <property type="match status" value="1"/>
</dbReference>
<dbReference type="GO" id="GO:0000122">
    <property type="term" value="P:negative regulation of transcription by RNA polymerase II"/>
    <property type="evidence" value="ECO:0007669"/>
    <property type="project" value="TreeGrafter"/>
</dbReference>
<proteinExistence type="inferred from homology"/>
<protein>
    <recommendedName>
        <fullName evidence="9">Sema domain-containing protein</fullName>
    </recommendedName>
</protein>
<dbReference type="FunFam" id="2.60.40.10:FF:001170">
    <property type="entry name" value="Sema domain, immunoglobulin domain (Ig), short basic domain, secreted, (Semaphorin) 3F"/>
    <property type="match status" value="1"/>
</dbReference>
<dbReference type="SMART" id="SM00630">
    <property type="entry name" value="Sema"/>
    <property type="match status" value="1"/>
</dbReference>
<keyword evidence="8" id="KW-1185">Reference proteome</keyword>
<dbReference type="Gene3D" id="3.30.1680.10">
    <property type="entry name" value="ligand-binding face of the semaphorins, domain 2"/>
    <property type="match status" value="1"/>
</dbReference>
<evidence type="ECO:0000256" key="1">
    <source>
        <dbReference type="ARBA" id="ARBA00009492"/>
    </source>
</evidence>
<organism evidence="7 8">
    <name type="scientific">Danionella cerebrum</name>
    <dbReference type="NCBI Taxonomy" id="2873325"/>
    <lineage>
        <taxon>Eukaryota</taxon>
        <taxon>Metazoa</taxon>
        <taxon>Chordata</taxon>
        <taxon>Craniata</taxon>
        <taxon>Vertebrata</taxon>
        <taxon>Euteleostomi</taxon>
        <taxon>Actinopterygii</taxon>
        <taxon>Neopterygii</taxon>
        <taxon>Teleostei</taxon>
        <taxon>Ostariophysi</taxon>
        <taxon>Cypriniformes</taxon>
        <taxon>Danionidae</taxon>
        <taxon>Danioninae</taxon>
        <taxon>Danionella</taxon>
    </lineage>
</organism>
<dbReference type="PANTHER" id="PTHR11036">
    <property type="entry name" value="SEMAPHORIN"/>
    <property type="match status" value="1"/>
</dbReference>
<accession>A0A553QJR4</accession>
<dbReference type="Pfam" id="PF01403">
    <property type="entry name" value="Sema"/>
    <property type="match status" value="1"/>
</dbReference>
<evidence type="ECO:0000256" key="2">
    <source>
        <dbReference type="ARBA" id="ARBA00023180"/>
    </source>
</evidence>
<sequence>MTVWNSCLLLFWMSGISTSKHHYHARVTIGNQGMSRVTFPNADAGLMKFVSKNGSQIIWMARNNMLYSINVKQEDKPKPVTHTPLISFLSSYVAFQVNVTLLWDEAMDSQPPLGYKISLLTEGSDENPLFYCGHVNEKTRCCNLNSSYMPSDCFPFSDYKLEIDQPSLLVGEMLFFALSKKGLYKKNVKNPNDNIWPQSPQADLKYLKLVPGRGQHKDKFYSFAQKYNNKGEYEEWVPLVYQSCTNDRGGNKNLLENSWTSMISARMECGKDFTKLIDVSSVETDHDTKIYALFRNYWNMSAVCVYNMTEISDTFTSSDFNSINVSVNPRPGTCAKDSTQLSNELLKVMKKCPEIKKPVKPEKRPLVFRHRRYTHLQVDQVQNSIILLLALESGGVDKVLKNPLEEPVSTIAEYQPLPQGSNITGLFLHTSEKRLFVSSQSELVQMNLTQCEVYGDKCTQCLLSKDPYCQWNGTHCSAATRIQVQDSDVCGELVSVLELSKATIKEGTVHCHYNMHNTNLSSADSPVASHSRTVTFIPASSKHFLLCPMMSKYASYHWIHKNEQKECVFSDQSCMFLIDSMNETYEGFYSCESKEGKYQSSIVQYELRMSRNSGVSLVLIPYFSLSLTALHFLL</sequence>
<dbReference type="InterPro" id="IPR013783">
    <property type="entry name" value="Ig-like_fold"/>
</dbReference>
<dbReference type="InterPro" id="IPR001627">
    <property type="entry name" value="Semap_dom"/>
</dbReference>
<dbReference type="PROSITE" id="PS51004">
    <property type="entry name" value="SEMA"/>
    <property type="match status" value="1"/>
</dbReference>
<feature type="domain" description="Sema" evidence="6">
    <location>
        <begin position="240"/>
        <end position="448"/>
    </location>
</feature>
<dbReference type="STRING" id="623744.A0A553QJR4"/>
<comment type="similarity">
    <text evidence="1">Belongs to the semaphorin family.</text>
</comment>
<dbReference type="GO" id="GO:0045499">
    <property type="term" value="F:chemorepellent activity"/>
    <property type="evidence" value="ECO:0007669"/>
    <property type="project" value="TreeGrafter"/>
</dbReference>
<dbReference type="GO" id="GO:0005615">
    <property type="term" value="C:extracellular space"/>
    <property type="evidence" value="ECO:0007669"/>
    <property type="project" value="TreeGrafter"/>
</dbReference>
<dbReference type="GO" id="GO:0005886">
    <property type="term" value="C:plasma membrane"/>
    <property type="evidence" value="ECO:0007669"/>
    <property type="project" value="TreeGrafter"/>
</dbReference>
<dbReference type="GO" id="GO:0001755">
    <property type="term" value="P:neural crest cell migration"/>
    <property type="evidence" value="ECO:0007669"/>
    <property type="project" value="TreeGrafter"/>
</dbReference>
<dbReference type="GO" id="GO:0071526">
    <property type="term" value="P:semaphorin-plexin signaling pathway"/>
    <property type="evidence" value="ECO:0007669"/>
    <property type="project" value="TreeGrafter"/>
</dbReference>
<dbReference type="AlphaFoldDB" id="A0A553QJR4"/>
<dbReference type="PROSITE" id="PS50835">
    <property type="entry name" value="IG_LIKE"/>
    <property type="match status" value="1"/>
</dbReference>
<dbReference type="GO" id="GO:0030215">
    <property type="term" value="F:semaphorin receptor binding"/>
    <property type="evidence" value="ECO:0007669"/>
    <property type="project" value="InterPro"/>
</dbReference>
<evidence type="ECO:0000256" key="3">
    <source>
        <dbReference type="PROSITE-ProRule" id="PRU00352"/>
    </source>
</evidence>
<keyword evidence="4" id="KW-0732">Signal</keyword>
<dbReference type="Gene3D" id="2.60.40.10">
    <property type="entry name" value="Immunoglobulins"/>
    <property type="match status" value="1"/>
</dbReference>
<dbReference type="OrthoDB" id="9988752at2759"/>
<dbReference type="InterPro" id="IPR015943">
    <property type="entry name" value="WD40/YVTN_repeat-like_dom_sf"/>
</dbReference>
<dbReference type="InterPro" id="IPR036352">
    <property type="entry name" value="Semap_dom_sf"/>
</dbReference>
<evidence type="ECO:0000256" key="4">
    <source>
        <dbReference type="SAM" id="SignalP"/>
    </source>
</evidence>
<evidence type="ECO:0000259" key="5">
    <source>
        <dbReference type="PROSITE" id="PS50835"/>
    </source>
</evidence>
<dbReference type="InterPro" id="IPR027231">
    <property type="entry name" value="Semaphorin"/>
</dbReference>
<gene>
    <name evidence="7" type="ORF">DNTS_033371</name>
</gene>
<comment type="caution">
    <text evidence="7">The sequence shown here is derived from an EMBL/GenBank/DDBJ whole genome shotgun (WGS) entry which is preliminary data.</text>
</comment>
<evidence type="ECO:0000259" key="6">
    <source>
        <dbReference type="PROSITE" id="PS51004"/>
    </source>
</evidence>
<dbReference type="GO" id="GO:0043931">
    <property type="term" value="P:ossification involved in bone maturation"/>
    <property type="evidence" value="ECO:0007669"/>
    <property type="project" value="TreeGrafter"/>
</dbReference>
<dbReference type="GO" id="GO:0030335">
    <property type="term" value="P:positive regulation of cell migration"/>
    <property type="evidence" value="ECO:0007669"/>
    <property type="project" value="TreeGrafter"/>
</dbReference>